<dbReference type="EMBL" id="CP001968">
    <property type="protein sequence ID" value="ADD69193.1"/>
    <property type="molecule type" value="Genomic_DNA"/>
</dbReference>
<keyword evidence="3" id="KW-0813">Transport</keyword>
<evidence type="ECO:0000256" key="5">
    <source>
        <dbReference type="ARBA" id="ARBA00022692"/>
    </source>
</evidence>
<feature type="transmembrane region" description="Helical" evidence="8">
    <location>
        <begin position="74"/>
        <end position="95"/>
    </location>
</feature>
<feature type="transmembrane region" description="Helical" evidence="8">
    <location>
        <begin position="274"/>
        <end position="293"/>
    </location>
</feature>
<feature type="transmembrane region" description="Helical" evidence="8">
    <location>
        <begin position="149"/>
        <end position="170"/>
    </location>
</feature>
<reference evidence="9 10" key="1">
    <citation type="journal article" date="2010" name="Stand. Genomic Sci.">
        <title>Complete genome sequence of Denitrovibrio acetiphilus type strain (N2460).</title>
        <authorList>
            <person name="Kiss H."/>
            <person name="Lang E."/>
            <person name="Lapidus A."/>
            <person name="Copeland A."/>
            <person name="Nolan M."/>
            <person name="Glavina Del Rio T."/>
            <person name="Chen F."/>
            <person name="Lucas S."/>
            <person name="Tice H."/>
            <person name="Cheng J.F."/>
            <person name="Han C."/>
            <person name="Goodwin L."/>
            <person name="Pitluck S."/>
            <person name="Liolios K."/>
            <person name="Pati A."/>
            <person name="Ivanova N."/>
            <person name="Mavromatis K."/>
            <person name="Chen A."/>
            <person name="Palaniappan K."/>
            <person name="Land M."/>
            <person name="Hauser L."/>
            <person name="Chang Y.J."/>
            <person name="Jeffries C.D."/>
            <person name="Detter J.C."/>
            <person name="Brettin T."/>
            <person name="Spring S."/>
            <person name="Rohde M."/>
            <person name="Goker M."/>
            <person name="Woyke T."/>
            <person name="Bristow J."/>
            <person name="Eisen J.A."/>
            <person name="Markowitz V."/>
            <person name="Hugenholtz P."/>
            <person name="Kyrpides N.C."/>
            <person name="Klenk H.P."/>
        </authorList>
    </citation>
    <scope>NUCLEOTIDE SEQUENCE [LARGE SCALE GENOMIC DNA]</scope>
    <source>
        <strain evidence="10">DSM 12809 / NBRC 114555 / N2460</strain>
    </source>
</reference>
<dbReference type="Proteomes" id="UP000002012">
    <property type="component" value="Chromosome"/>
</dbReference>
<protein>
    <submittedName>
        <fullName evidence="9">Anaerobic c4-dicarboxylate antiporter, DcuC family</fullName>
    </submittedName>
</protein>
<dbReference type="PaxDb" id="522772-Dacet_2432"/>
<dbReference type="HOGENOM" id="CLU_030262_3_2_0"/>
<evidence type="ECO:0000256" key="4">
    <source>
        <dbReference type="ARBA" id="ARBA00022475"/>
    </source>
</evidence>
<gene>
    <name evidence="9" type="ordered locus">Dacet_2432</name>
</gene>
<evidence type="ECO:0000256" key="3">
    <source>
        <dbReference type="ARBA" id="ARBA00022448"/>
    </source>
</evidence>
<feature type="transmembrane region" description="Helical" evidence="8">
    <location>
        <begin position="197"/>
        <end position="216"/>
    </location>
</feature>
<feature type="transmembrane region" description="Helical" evidence="8">
    <location>
        <begin position="373"/>
        <end position="392"/>
    </location>
</feature>
<dbReference type="Pfam" id="PF03606">
    <property type="entry name" value="DcuC"/>
    <property type="match status" value="1"/>
</dbReference>
<dbReference type="OrthoDB" id="1674075at2"/>
<feature type="transmembrane region" description="Helical" evidence="8">
    <location>
        <begin position="115"/>
        <end position="142"/>
    </location>
</feature>
<accession>D4H3U1</accession>
<dbReference type="NCBIfam" id="NF037994">
    <property type="entry name" value="DcuC_1"/>
    <property type="match status" value="1"/>
</dbReference>
<dbReference type="STRING" id="522772.Dacet_2432"/>
<organism evidence="9 10">
    <name type="scientific">Denitrovibrio acetiphilus (strain DSM 12809 / NBRC 114555 / N2460)</name>
    <dbReference type="NCBI Taxonomy" id="522772"/>
    <lineage>
        <taxon>Bacteria</taxon>
        <taxon>Pseudomonadati</taxon>
        <taxon>Deferribacterota</taxon>
        <taxon>Deferribacteres</taxon>
        <taxon>Deferribacterales</taxon>
        <taxon>Geovibrionaceae</taxon>
        <taxon>Denitrovibrio</taxon>
    </lineage>
</organism>
<dbReference type="RefSeq" id="WP_013011694.1">
    <property type="nucleotide sequence ID" value="NC_013943.1"/>
</dbReference>
<dbReference type="NCBIfam" id="TIGR00771">
    <property type="entry name" value="DcuC"/>
    <property type="match status" value="1"/>
</dbReference>
<dbReference type="GO" id="GO:0005886">
    <property type="term" value="C:plasma membrane"/>
    <property type="evidence" value="ECO:0007669"/>
    <property type="project" value="UniProtKB-SubCell"/>
</dbReference>
<keyword evidence="10" id="KW-1185">Reference proteome</keyword>
<feature type="transmembrane region" description="Helical" evidence="8">
    <location>
        <begin position="349"/>
        <end position="366"/>
    </location>
</feature>
<dbReference type="eggNOG" id="COG3069">
    <property type="taxonomic scope" value="Bacteria"/>
</dbReference>
<evidence type="ECO:0000256" key="2">
    <source>
        <dbReference type="ARBA" id="ARBA00005275"/>
    </source>
</evidence>
<dbReference type="PANTHER" id="PTHR42002:SF2">
    <property type="entry name" value="ANAEROBIC C4-DICARBOXYLATE TRANSPORTER DCUC-RELATED"/>
    <property type="match status" value="1"/>
</dbReference>
<dbReference type="AlphaFoldDB" id="D4H3U1"/>
<keyword evidence="6 8" id="KW-1133">Transmembrane helix</keyword>
<keyword evidence="4" id="KW-1003">Cell membrane</keyword>
<dbReference type="KEGG" id="dap:Dacet_2432"/>
<sequence>MLFFSTLCVVVLTGYLIFKRYLPPAVLFASGLILMGIASFCGRHEFVVLDEVDSSGTVLLDMFLQIKHIMTGKLADVGLVVMSASGFAAYMKYIGAAGAMIRVVTQPLLLVRRPYFVLVLVYFAAQILNIFIPSASGLGILLMVSVYPVLVRIGLSPASVAAVIATAGALDMGPASPSTNIAAELLGIGVVEYFTKYQVVIAFPVMLFTGALHYYVQRGFDRRDILAGQRNFTAHHDSPAYRDVPGFYALFPMLPVFLLVGLSDPISGRVKLDVVSAVFLSMTICIVIEYLRIFNLKKTFAGVKAFFNGMGTAFSSIVMLIFAAQTFAYGLKAVGLMDWLLHFAQSSNVMVYVVTISLVGFASFITGSGNASFFGFSGFVMHIAAGGGYEAVSLMLPVQFATGLCRSISPVSGVVIAVAGVSEVDPIEIIKRTAIPMLSAVLLTSVLSKLIL</sequence>
<comment type="subcellular location">
    <subcellularLocation>
        <location evidence="1">Cell membrane</location>
        <topology evidence="1">Multi-pass membrane protein</topology>
    </subcellularLocation>
</comment>
<evidence type="ECO:0000256" key="7">
    <source>
        <dbReference type="ARBA" id="ARBA00023136"/>
    </source>
</evidence>
<dbReference type="GO" id="GO:0015556">
    <property type="term" value="F:C4-dicarboxylate transmembrane transporter activity"/>
    <property type="evidence" value="ECO:0007669"/>
    <property type="project" value="InterPro"/>
</dbReference>
<name>D4H3U1_DENA2</name>
<keyword evidence="7 8" id="KW-0472">Membrane</keyword>
<evidence type="ECO:0000313" key="9">
    <source>
        <dbReference type="EMBL" id="ADD69193.1"/>
    </source>
</evidence>
<dbReference type="InterPro" id="IPR018385">
    <property type="entry name" value="C4_dicarb_anaerob_car-like"/>
</dbReference>
<feature type="transmembrane region" description="Helical" evidence="8">
    <location>
        <begin position="305"/>
        <end position="329"/>
    </location>
</feature>
<feature type="transmembrane region" description="Helical" evidence="8">
    <location>
        <begin position="244"/>
        <end position="262"/>
    </location>
</feature>
<comment type="similarity">
    <text evidence="2">Belongs to the DcuC/DcuD transporter (TC 2.A.61) family.</text>
</comment>
<evidence type="ECO:0000256" key="6">
    <source>
        <dbReference type="ARBA" id="ARBA00022989"/>
    </source>
</evidence>
<dbReference type="InParanoid" id="D4H3U1"/>
<evidence type="ECO:0000313" key="10">
    <source>
        <dbReference type="Proteomes" id="UP000002012"/>
    </source>
</evidence>
<proteinExistence type="inferred from homology"/>
<evidence type="ECO:0000256" key="8">
    <source>
        <dbReference type="SAM" id="Phobius"/>
    </source>
</evidence>
<dbReference type="PANTHER" id="PTHR42002">
    <property type="entry name" value="ANAEROBIC C4-DICARBOXYLATE TRANSPORTER DCUC-RELATED"/>
    <property type="match status" value="1"/>
</dbReference>
<keyword evidence="5 8" id="KW-0812">Transmembrane</keyword>
<feature type="transmembrane region" description="Helical" evidence="8">
    <location>
        <begin position="23"/>
        <end position="41"/>
    </location>
</feature>
<dbReference type="InterPro" id="IPR004669">
    <property type="entry name" value="C4_dicarb_anaerob_car"/>
</dbReference>
<evidence type="ECO:0000256" key="1">
    <source>
        <dbReference type="ARBA" id="ARBA00004651"/>
    </source>
</evidence>